<evidence type="ECO:0000313" key="2">
    <source>
        <dbReference type="EMBL" id="PUA32092.1"/>
    </source>
</evidence>
<dbReference type="EMBL" id="NDWU01000009">
    <property type="protein sequence ID" value="PUA32092.1"/>
    <property type="molecule type" value="Genomic_DNA"/>
</dbReference>
<dbReference type="PRINTS" id="PR00420">
    <property type="entry name" value="RNGMNOXGNASE"/>
</dbReference>
<dbReference type="PANTHER" id="PTHR42685">
    <property type="entry name" value="GERANYLGERANYL DIPHOSPHATE REDUCTASE"/>
    <property type="match status" value="1"/>
</dbReference>
<gene>
    <name evidence="2" type="ORF">B9J98_04380</name>
</gene>
<evidence type="ECO:0000313" key="3">
    <source>
        <dbReference type="Proteomes" id="UP000244066"/>
    </source>
</evidence>
<protein>
    <recommendedName>
        <fullName evidence="1">FAD-binding domain-containing protein</fullName>
    </recommendedName>
</protein>
<feature type="domain" description="FAD-binding" evidence="1">
    <location>
        <begin position="4"/>
        <end position="182"/>
    </location>
</feature>
<organism evidence="2 3">
    <name type="scientific">Candidatus Terraquivivens tikiterensis</name>
    <dbReference type="NCBI Taxonomy" id="1980982"/>
    <lineage>
        <taxon>Archaea</taxon>
        <taxon>Nitrososphaerota</taxon>
        <taxon>Candidatus Wolframiiraptoraceae</taxon>
        <taxon>Candidatus Terraquivivens</taxon>
    </lineage>
</organism>
<dbReference type="GO" id="GO:0071949">
    <property type="term" value="F:FAD binding"/>
    <property type="evidence" value="ECO:0007669"/>
    <property type="project" value="InterPro"/>
</dbReference>
<dbReference type="Pfam" id="PF01494">
    <property type="entry name" value="FAD_binding_3"/>
    <property type="match status" value="1"/>
</dbReference>
<reference evidence="2 3" key="1">
    <citation type="submission" date="2017-04" db="EMBL/GenBank/DDBJ databases">
        <title>Draft Aigarchaeota genome from a New Zealand hot spring.</title>
        <authorList>
            <person name="Reysenbach A.-L."/>
            <person name="Donaho J.A."/>
            <person name="Gerhart J."/>
            <person name="Kelley J.F."/>
            <person name="Kouba K."/>
            <person name="Podar M."/>
            <person name="Stott M."/>
        </authorList>
    </citation>
    <scope>NUCLEOTIDE SEQUENCE [LARGE SCALE GENOMIC DNA]</scope>
    <source>
        <strain evidence="2">NZ13_MG1</strain>
    </source>
</reference>
<sequence length="356" mass="38367">MQRFDVAVVGGGPAGSACAIKCAEMGFKTALLEKLTGNSSKACGGVTPTVTGHLLEVGLGLSMPKSVLSVPERLGLFYVPPSGKGNGGLMRNYELLNLRRVAFDEWLRNETKARSVHLLYGSEFIGIKLGKQNALKARVGGNLETIESTYVVGADGASSRVRSCLFPGQRFRTLSVVQEFWHAESDLGDNFYVILNSRIVPTYGYVIPKDGGFLVGFGFERGTVNPLSCMDGLLRLLREEFSFRPVSMVRREVAAIPFAIPPAGLGSVVLVGDAGGFCNPFSGEGIRFAIESGLAAAESIKTSEEEGSGLLPVYGSRVDGLRDFLLRMHAFVRNLDDGKREGFVKEELTRVNVFGL</sequence>
<dbReference type="InterPro" id="IPR002938">
    <property type="entry name" value="FAD-bd"/>
</dbReference>
<accession>A0A2R7Y5G7</accession>
<dbReference type="Gene3D" id="3.50.50.60">
    <property type="entry name" value="FAD/NAD(P)-binding domain"/>
    <property type="match status" value="1"/>
</dbReference>
<dbReference type="PROSITE" id="PS51257">
    <property type="entry name" value="PROKAR_LIPOPROTEIN"/>
    <property type="match status" value="1"/>
</dbReference>
<dbReference type="SUPFAM" id="SSF51905">
    <property type="entry name" value="FAD/NAD(P)-binding domain"/>
    <property type="match status" value="1"/>
</dbReference>
<evidence type="ECO:0000259" key="1">
    <source>
        <dbReference type="Pfam" id="PF01494"/>
    </source>
</evidence>
<dbReference type="PANTHER" id="PTHR42685:SF22">
    <property type="entry name" value="CONDITIONED MEDIUM FACTOR RECEPTOR 1"/>
    <property type="match status" value="1"/>
</dbReference>
<name>A0A2R7Y5G7_9ARCH</name>
<comment type="caution">
    <text evidence="2">The sequence shown here is derived from an EMBL/GenBank/DDBJ whole genome shotgun (WGS) entry which is preliminary data.</text>
</comment>
<dbReference type="AlphaFoldDB" id="A0A2R7Y5G7"/>
<dbReference type="Proteomes" id="UP000244066">
    <property type="component" value="Unassembled WGS sequence"/>
</dbReference>
<proteinExistence type="predicted"/>
<dbReference type="InterPro" id="IPR050407">
    <property type="entry name" value="Geranylgeranyl_reductase"/>
</dbReference>
<dbReference type="InterPro" id="IPR036188">
    <property type="entry name" value="FAD/NAD-bd_sf"/>
</dbReference>